<comment type="caution">
    <text evidence="7">The sequence shown here is derived from an EMBL/GenBank/DDBJ whole genome shotgun (WGS) entry which is preliminary data.</text>
</comment>
<dbReference type="Proteomes" id="UP001498398">
    <property type="component" value="Unassembled WGS sequence"/>
</dbReference>
<keyword evidence="8" id="KW-1185">Reference proteome</keyword>
<sequence>MDFQGYTIPPIGQDASGYDGPGEDKPCICSTVFFSLVTVCSYCQGGDMVTWPEFVVNCTTTVENALPSPIPIPPGSDFAIPHWAFLPLEGNGTINFTAIGLDNQPDVTISTFATTTNTSSAPSQSQTANNEGGGKGTNAGTIAGGVVGGVLGFSILAAVAFFVHRRLTQKKLASSIETGKIQRSTPPGWEEGSTLRTSQYLEKAPGSGRFYNPDDPSTFPPPVSAASSTSYNQSKAQSTSSAVSDVTSSKRGGFHPNLSVPEI</sequence>
<reference evidence="7 8" key="1">
    <citation type="submission" date="2024-01" db="EMBL/GenBank/DDBJ databases">
        <title>A draft genome for the cacao thread blight pathogen Marasmiellus scandens.</title>
        <authorList>
            <person name="Baruah I.K."/>
            <person name="Leung J."/>
            <person name="Bukari Y."/>
            <person name="Amoako-Attah I."/>
            <person name="Meinhardt L.W."/>
            <person name="Bailey B.A."/>
            <person name="Cohen S.P."/>
        </authorList>
    </citation>
    <scope>NUCLEOTIDE SEQUENCE [LARGE SCALE GENOMIC DNA]</scope>
    <source>
        <strain evidence="7 8">GH-19</strain>
    </source>
</reference>
<feature type="region of interest" description="Disordered" evidence="4">
    <location>
        <begin position="115"/>
        <end position="136"/>
    </location>
</feature>
<feature type="compositionally biased region" description="Low complexity" evidence="4">
    <location>
        <begin position="238"/>
        <end position="249"/>
    </location>
</feature>
<proteinExistence type="predicted"/>
<feature type="compositionally biased region" description="Polar residues" evidence="4">
    <location>
        <begin position="225"/>
        <end position="237"/>
    </location>
</feature>
<dbReference type="InterPro" id="IPR049328">
    <property type="entry name" value="TM_ErbB1"/>
</dbReference>
<evidence type="ECO:0000313" key="7">
    <source>
        <dbReference type="EMBL" id="KAK7460673.1"/>
    </source>
</evidence>
<keyword evidence="3" id="KW-0067">ATP-binding</keyword>
<accession>A0ABR1JI27</accession>
<keyword evidence="5" id="KW-0472">Membrane</keyword>
<evidence type="ECO:0000256" key="2">
    <source>
        <dbReference type="ARBA" id="ARBA00022741"/>
    </source>
</evidence>
<dbReference type="EMBL" id="JBANRG010000015">
    <property type="protein sequence ID" value="KAK7460673.1"/>
    <property type="molecule type" value="Genomic_DNA"/>
</dbReference>
<dbReference type="Gene3D" id="1.20.5.510">
    <property type="entry name" value="Single helix bin"/>
    <property type="match status" value="1"/>
</dbReference>
<name>A0ABR1JI27_9AGAR</name>
<evidence type="ECO:0000259" key="6">
    <source>
        <dbReference type="Pfam" id="PF21314"/>
    </source>
</evidence>
<gene>
    <name evidence="7" type="ORF">VKT23_009388</name>
</gene>
<feature type="domain" description="Epidermal growth factor receptor-like transmembrane-juxtamembrane segment" evidence="6">
    <location>
        <begin position="142"/>
        <end position="171"/>
    </location>
</feature>
<organism evidence="7 8">
    <name type="scientific">Marasmiellus scandens</name>
    <dbReference type="NCBI Taxonomy" id="2682957"/>
    <lineage>
        <taxon>Eukaryota</taxon>
        <taxon>Fungi</taxon>
        <taxon>Dikarya</taxon>
        <taxon>Basidiomycota</taxon>
        <taxon>Agaricomycotina</taxon>
        <taxon>Agaricomycetes</taxon>
        <taxon>Agaricomycetidae</taxon>
        <taxon>Agaricales</taxon>
        <taxon>Marasmiineae</taxon>
        <taxon>Omphalotaceae</taxon>
        <taxon>Marasmiellus</taxon>
    </lineage>
</organism>
<feature type="compositionally biased region" description="Polar residues" evidence="4">
    <location>
        <begin position="173"/>
        <end position="185"/>
    </location>
</feature>
<keyword evidence="2" id="KW-0547">Nucleotide-binding</keyword>
<keyword evidence="5" id="KW-0812">Transmembrane</keyword>
<evidence type="ECO:0000313" key="8">
    <source>
        <dbReference type="Proteomes" id="UP001498398"/>
    </source>
</evidence>
<feature type="compositionally biased region" description="Low complexity" evidence="4">
    <location>
        <begin position="115"/>
        <end position="130"/>
    </location>
</feature>
<keyword evidence="1" id="KW-0597">Phosphoprotein</keyword>
<evidence type="ECO:0000256" key="3">
    <source>
        <dbReference type="ARBA" id="ARBA00022840"/>
    </source>
</evidence>
<feature type="region of interest" description="Disordered" evidence="4">
    <location>
        <begin position="173"/>
        <end position="263"/>
    </location>
</feature>
<dbReference type="Pfam" id="PF21314">
    <property type="entry name" value="TM_ErbB1"/>
    <property type="match status" value="1"/>
</dbReference>
<protein>
    <recommendedName>
        <fullName evidence="6">Epidermal growth factor receptor-like transmembrane-juxtamembrane segment domain-containing protein</fullName>
    </recommendedName>
</protein>
<keyword evidence="5" id="KW-1133">Transmembrane helix</keyword>
<feature type="transmembrane region" description="Helical" evidence="5">
    <location>
        <begin position="142"/>
        <end position="163"/>
    </location>
</feature>
<evidence type="ECO:0000256" key="4">
    <source>
        <dbReference type="SAM" id="MobiDB-lite"/>
    </source>
</evidence>
<evidence type="ECO:0000256" key="1">
    <source>
        <dbReference type="ARBA" id="ARBA00022553"/>
    </source>
</evidence>
<evidence type="ECO:0000256" key="5">
    <source>
        <dbReference type="SAM" id="Phobius"/>
    </source>
</evidence>